<gene>
    <name evidence="3" type="ORF">F7D20_10865</name>
</gene>
<reference evidence="3 4" key="1">
    <citation type="submission" date="2019-09" db="EMBL/GenBank/DDBJ databases">
        <title>Distinct polysaccharide growth profiles of human intestinal Prevotella copri isolates.</title>
        <authorList>
            <person name="Fehlner-Peach H."/>
            <person name="Magnabosco C."/>
            <person name="Raghavan V."/>
            <person name="Scher J.U."/>
            <person name="Tett A."/>
            <person name="Cox L.M."/>
            <person name="Gottsegen C."/>
            <person name="Watters A."/>
            <person name="Wiltshire- Gordon J.D."/>
            <person name="Segata N."/>
            <person name="Bonneau R."/>
            <person name="Littman D.R."/>
        </authorList>
    </citation>
    <scope>NUCLEOTIDE SEQUENCE [LARGE SCALE GENOMIC DNA]</scope>
    <source>
        <strain evidence="4">iAQ1173</strain>
    </source>
</reference>
<dbReference type="AlphaFoldDB" id="A0A6A7WDC8"/>
<dbReference type="Proteomes" id="UP000384372">
    <property type="component" value="Unassembled WGS sequence"/>
</dbReference>
<dbReference type="InterPro" id="IPR050792">
    <property type="entry name" value="ADP-ribosylglycohydrolase"/>
</dbReference>
<feature type="binding site" evidence="1">
    <location>
        <position position="35"/>
    </location>
    <ligand>
        <name>Mg(2+)</name>
        <dbReference type="ChEBI" id="CHEBI:18420"/>
        <label>1</label>
    </ligand>
</feature>
<protein>
    <submittedName>
        <fullName evidence="3">ADP-ribosylglycohydrolase</fullName>
    </submittedName>
</protein>
<evidence type="ECO:0000256" key="1">
    <source>
        <dbReference type="PIRSR" id="PIRSR605502-1"/>
    </source>
</evidence>
<feature type="binding site" evidence="1">
    <location>
        <position position="34"/>
    </location>
    <ligand>
        <name>Mg(2+)</name>
        <dbReference type="ChEBI" id="CHEBI:18420"/>
        <label>1</label>
    </ligand>
</feature>
<accession>A0A6A7WDC8</accession>
<feature type="binding site" evidence="1">
    <location>
        <position position="238"/>
    </location>
    <ligand>
        <name>Mg(2+)</name>
        <dbReference type="ChEBI" id="CHEBI:18420"/>
        <label>1</label>
    </ligand>
</feature>
<dbReference type="Pfam" id="PF03747">
    <property type="entry name" value="ADP_ribosyl_GH"/>
    <property type="match status" value="1"/>
</dbReference>
<dbReference type="EMBL" id="VZAD01000080">
    <property type="protein sequence ID" value="MQP12442.1"/>
    <property type="molecule type" value="Genomic_DNA"/>
</dbReference>
<dbReference type="InterPro" id="IPR005502">
    <property type="entry name" value="Ribosyl_crysJ1"/>
</dbReference>
<dbReference type="SUPFAM" id="SSF101478">
    <property type="entry name" value="ADP-ribosylglycohydrolase"/>
    <property type="match status" value="1"/>
</dbReference>
<keyword evidence="1" id="KW-0460">Magnesium</keyword>
<feature type="binding site" evidence="1">
    <location>
        <position position="36"/>
    </location>
    <ligand>
        <name>Mg(2+)</name>
        <dbReference type="ChEBI" id="CHEBI:18420"/>
        <label>1</label>
    </ligand>
</feature>
<dbReference type="GO" id="GO:0046872">
    <property type="term" value="F:metal ion binding"/>
    <property type="evidence" value="ECO:0007669"/>
    <property type="project" value="UniProtKB-KW"/>
</dbReference>
<dbReference type="InterPro" id="IPR036705">
    <property type="entry name" value="Ribosyl_crysJ1_sf"/>
</dbReference>
<dbReference type="GO" id="GO:0016787">
    <property type="term" value="F:hydrolase activity"/>
    <property type="evidence" value="ECO:0007669"/>
    <property type="project" value="UniProtKB-KW"/>
</dbReference>
<proteinExistence type="predicted"/>
<keyword evidence="4" id="KW-1185">Reference proteome</keyword>
<feature type="binding site" evidence="1">
    <location>
        <position position="237"/>
    </location>
    <ligand>
        <name>Mg(2+)</name>
        <dbReference type="ChEBI" id="CHEBI:18420"/>
        <label>1</label>
    </ligand>
</feature>
<name>A0A6A7WDC8_9BACT</name>
<feature type="region of interest" description="Disordered" evidence="2">
    <location>
        <begin position="151"/>
        <end position="171"/>
    </location>
</feature>
<comment type="caution">
    <text evidence="3">The sequence shown here is derived from an EMBL/GenBank/DDBJ whole genome shotgun (WGS) entry which is preliminary data.</text>
</comment>
<organism evidence="3 4">
    <name type="scientific">Segatella copri</name>
    <dbReference type="NCBI Taxonomy" id="165179"/>
    <lineage>
        <taxon>Bacteria</taxon>
        <taxon>Pseudomonadati</taxon>
        <taxon>Bacteroidota</taxon>
        <taxon>Bacteroidia</taxon>
        <taxon>Bacteroidales</taxon>
        <taxon>Prevotellaceae</taxon>
        <taxon>Segatella</taxon>
    </lineage>
</organism>
<comment type="cofactor">
    <cofactor evidence="1">
        <name>Mg(2+)</name>
        <dbReference type="ChEBI" id="CHEBI:18420"/>
    </cofactor>
    <text evidence="1">Binds 2 magnesium ions per subunit.</text>
</comment>
<dbReference type="PANTHER" id="PTHR16222">
    <property type="entry name" value="ADP-RIBOSYLGLYCOHYDROLASE"/>
    <property type="match status" value="1"/>
</dbReference>
<keyword evidence="1" id="KW-0479">Metal-binding</keyword>
<dbReference type="Gene3D" id="1.10.4080.10">
    <property type="entry name" value="ADP-ribosylation/Crystallin J1"/>
    <property type="match status" value="1"/>
</dbReference>
<feature type="binding site" evidence="1">
    <location>
        <position position="235"/>
    </location>
    <ligand>
        <name>Mg(2+)</name>
        <dbReference type="ChEBI" id="CHEBI:18420"/>
        <label>1</label>
    </ligand>
</feature>
<keyword evidence="3" id="KW-0378">Hydrolase</keyword>
<sequence>MLGAIIGDIAGSKYEFNNTFDYDFEMFGGGCDFTDDTICTVAIADAILNGRSYQESLLDWCRRYPSPKGAYGGRFAAWICSLNPQPYNSFGNGSAMRVSPVTWLFDNLSQVLEEAEKTALPTHNHPEGIKGAKAVAHAIWYFRKSRFSEESKDSENEETKGLKNENAKASKDENETIQGFLSIARSYYEDFDTRVYPKGKFDETCMDAVPLSFYLLSQASSFEDAIRLAISHGGDSDTIGAIVGSIAEARFGIPQEMKFKAMNYLPKDMTRIYQQFKANNEIKKIYKKYKK</sequence>
<dbReference type="OrthoDB" id="9798107at2"/>
<evidence type="ECO:0000256" key="2">
    <source>
        <dbReference type="SAM" id="MobiDB-lite"/>
    </source>
</evidence>
<dbReference type="PANTHER" id="PTHR16222:SF12">
    <property type="entry name" value="ADP-RIBOSYLGLYCOHYDROLASE-RELATED"/>
    <property type="match status" value="1"/>
</dbReference>
<dbReference type="RefSeq" id="WP_158464046.1">
    <property type="nucleotide sequence ID" value="NZ_VZAD01000080.1"/>
</dbReference>
<evidence type="ECO:0000313" key="4">
    <source>
        <dbReference type="Proteomes" id="UP000384372"/>
    </source>
</evidence>
<evidence type="ECO:0000313" key="3">
    <source>
        <dbReference type="EMBL" id="MQP12442.1"/>
    </source>
</evidence>